<protein>
    <submittedName>
        <fullName evidence="7">Uncharacterized protein</fullName>
    </submittedName>
</protein>
<reference evidence="7" key="1">
    <citation type="journal article" date="2023" name="Plant J.">
        <title>Genome sequences and population genomics provide insights into the demographic history, inbreeding, and mutation load of two 'living fossil' tree species of Dipteronia.</title>
        <authorList>
            <person name="Feng Y."/>
            <person name="Comes H.P."/>
            <person name="Chen J."/>
            <person name="Zhu S."/>
            <person name="Lu R."/>
            <person name="Zhang X."/>
            <person name="Li P."/>
            <person name="Qiu J."/>
            <person name="Olsen K.M."/>
            <person name="Qiu Y."/>
        </authorList>
    </citation>
    <scope>NUCLEOTIDE SEQUENCE</scope>
    <source>
        <strain evidence="7">NBL</strain>
    </source>
</reference>
<evidence type="ECO:0000313" key="8">
    <source>
        <dbReference type="Proteomes" id="UP001281410"/>
    </source>
</evidence>
<dbReference type="GO" id="GO:0005524">
    <property type="term" value="F:ATP binding"/>
    <property type="evidence" value="ECO:0007669"/>
    <property type="project" value="UniProtKB-KW"/>
</dbReference>
<comment type="caution">
    <text evidence="7">The sequence shown here is derived from an EMBL/GenBank/DDBJ whole genome shotgun (WGS) entry which is preliminary data.</text>
</comment>
<dbReference type="GO" id="GO:0016020">
    <property type="term" value="C:membrane"/>
    <property type="evidence" value="ECO:0007669"/>
    <property type="project" value="InterPro"/>
</dbReference>
<feature type="transmembrane region" description="Helical" evidence="6">
    <location>
        <begin position="187"/>
        <end position="206"/>
    </location>
</feature>
<dbReference type="PANTHER" id="PTHR24223:SF108">
    <property type="entry name" value="ABC TRANSPORTER C FAMILY MEMBER 8"/>
    <property type="match status" value="1"/>
</dbReference>
<evidence type="ECO:0000256" key="1">
    <source>
        <dbReference type="ARBA" id="ARBA00022692"/>
    </source>
</evidence>
<accession>A0AAD9ZKB2</accession>
<name>A0AAD9ZKB2_9ROSI</name>
<dbReference type="EMBL" id="JANJYJ010000010">
    <property type="protein sequence ID" value="KAK3182844.1"/>
    <property type="molecule type" value="Genomic_DNA"/>
</dbReference>
<dbReference type="Gene3D" id="3.40.50.300">
    <property type="entry name" value="P-loop containing nucleotide triphosphate hydrolases"/>
    <property type="match status" value="1"/>
</dbReference>
<proteinExistence type="predicted"/>
<evidence type="ECO:0000256" key="6">
    <source>
        <dbReference type="SAM" id="Phobius"/>
    </source>
</evidence>
<dbReference type="Proteomes" id="UP001281410">
    <property type="component" value="Unassembled WGS sequence"/>
</dbReference>
<evidence type="ECO:0000313" key="7">
    <source>
        <dbReference type="EMBL" id="KAK3182844.1"/>
    </source>
</evidence>
<dbReference type="SUPFAM" id="SSF52540">
    <property type="entry name" value="P-loop containing nucleoside triphosphate hydrolases"/>
    <property type="match status" value="1"/>
</dbReference>
<sequence>MEKTKYEMVTKAYALDKDIKNFSHGNLIEIGERGLTLSGRHKQRIQLACVVYNDANIYLLDDPFSAVDVETPAILFNVTECGQITESLTYAELLSTPRTTFAQLVNVHKKTISKLVTYEIGNMDKTQEINDNQLELPSEPCTIREGGENEISVEGFPNTQLMIEEERKISDVGCKPMLDYLFVSKGSILFILSLLSCCAFSAFQAAARYWLALVIRFSKVNNAMLINMYAGISTFSIHFLYLSNLFATILGLKASKAFLSGINNSIVKALMLFFDSTPVGRIFSRVKDHPQIQSLNYLNDHM</sequence>
<dbReference type="PANTHER" id="PTHR24223">
    <property type="entry name" value="ATP-BINDING CASSETTE SUB-FAMILY C"/>
    <property type="match status" value="1"/>
</dbReference>
<evidence type="ECO:0000256" key="5">
    <source>
        <dbReference type="ARBA" id="ARBA00023136"/>
    </source>
</evidence>
<dbReference type="InterPro" id="IPR027417">
    <property type="entry name" value="P-loop_NTPase"/>
</dbReference>
<evidence type="ECO:0000256" key="4">
    <source>
        <dbReference type="ARBA" id="ARBA00022989"/>
    </source>
</evidence>
<dbReference type="GO" id="GO:0042626">
    <property type="term" value="F:ATPase-coupled transmembrane transporter activity"/>
    <property type="evidence" value="ECO:0007669"/>
    <property type="project" value="TreeGrafter"/>
</dbReference>
<evidence type="ECO:0000256" key="2">
    <source>
        <dbReference type="ARBA" id="ARBA00022741"/>
    </source>
</evidence>
<dbReference type="SUPFAM" id="SSF90123">
    <property type="entry name" value="ABC transporter transmembrane region"/>
    <property type="match status" value="1"/>
</dbReference>
<feature type="transmembrane region" description="Helical" evidence="6">
    <location>
        <begin position="226"/>
        <end position="252"/>
    </location>
</feature>
<keyword evidence="4 6" id="KW-1133">Transmembrane helix</keyword>
<keyword evidence="5 6" id="KW-0472">Membrane</keyword>
<keyword evidence="1 6" id="KW-0812">Transmembrane</keyword>
<keyword evidence="8" id="KW-1185">Reference proteome</keyword>
<keyword evidence="2" id="KW-0547">Nucleotide-binding</keyword>
<dbReference type="InterPro" id="IPR036640">
    <property type="entry name" value="ABC1_TM_sf"/>
</dbReference>
<dbReference type="Gene3D" id="1.20.1560.10">
    <property type="entry name" value="ABC transporter type 1, transmembrane domain"/>
    <property type="match status" value="1"/>
</dbReference>
<keyword evidence="3" id="KW-0067">ATP-binding</keyword>
<evidence type="ECO:0000256" key="3">
    <source>
        <dbReference type="ARBA" id="ARBA00022840"/>
    </source>
</evidence>
<dbReference type="AlphaFoldDB" id="A0AAD9ZKB2"/>
<gene>
    <name evidence="7" type="ORF">Dsin_030130</name>
</gene>
<organism evidence="7 8">
    <name type="scientific">Dipteronia sinensis</name>
    <dbReference type="NCBI Taxonomy" id="43782"/>
    <lineage>
        <taxon>Eukaryota</taxon>
        <taxon>Viridiplantae</taxon>
        <taxon>Streptophyta</taxon>
        <taxon>Embryophyta</taxon>
        <taxon>Tracheophyta</taxon>
        <taxon>Spermatophyta</taxon>
        <taxon>Magnoliopsida</taxon>
        <taxon>eudicotyledons</taxon>
        <taxon>Gunneridae</taxon>
        <taxon>Pentapetalae</taxon>
        <taxon>rosids</taxon>
        <taxon>malvids</taxon>
        <taxon>Sapindales</taxon>
        <taxon>Sapindaceae</taxon>
        <taxon>Hippocastanoideae</taxon>
        <taxon>Acereae</taxon>
        <taxon>Dipteronia</taxon>
    </lineage>
</organism>
<dbReference type="InterPro" id="IPR050173">
    <property type="entry name" value="ABC_transporter_C-like"/>
</dbReference>